<dbReference type="GO" id="GO:0000978">
    <property type="term" value="F:RNA polymerase II cis-regulatory region sequence-specific DNA binding"/>
    <property type="evidence" value="ECO:0007669"/>
    <property type="project" value="TreeGrafter"/>
</dbReference>
<dbReference type="GO" id="GO:0003700">
    <property type="term" value="F:DNA-binding transcription factor activity"/>
    <property type="evidence" value="ECO:0007669"/>
    <property type="project" value="InterPro"/>
</dbReference>
<keyword evidence="4" id="KW-0805">Transcription regulation</keyword>
<dbReference type="AlphaFoldDB" id="A0AB40C6R9"/>
<dbReference type="GeneID" id="120271460"/>
<gene>
    <name evidence="12" type="primary">LOC120271460</name>
</gene>
<comment type="subunit">
    <text evidence="2">Homotrimer.</text>
</comment>
<proteinExistence type="inferred from homology"/>
<keyword evidence="11" id="KW-1185">Reference proteome</keyword>
<organism evidence="11 12">
    <name type="scientific">Dioscorea cayennensis subsp. rotundata</name>
    <name type="common">White Guinea yam</name>
    <name type="synonym">Dioscorea rotundata</name>
    <dbReference type="NCBI Taxonomy" id="55577"/>
    <lineage>
        <taxon>Eukaryota</taxon>
        <taxon>Viridiplantae</taxon>
        <taxon>Streptophyta</taxon>
        <taxon>Embryophyta</taxon>
        <taxon>Tracheophyta</taxon>
        <taxon>Spermatophyta</taxon>
        <taxon>Magnoliopsida</taxon>
        <taxon>Liliopsida</taxon>
        <taxon>Dioscoreales</taxon>
        <taxon>Dioscoreaceae</taxon>
        <taxon>Dioscorea</taxon>
    </lineage>
</organism>
<evidence type="ECO:0000256" key="4">
    <source>
        <dbReference type="ARBA" id="ARBA00023015"/>
    </source>
</evidence>
<dbReference type="Gene3D" id="1.10.10.10">
    <property type="entry name" value="Winged helix-like DNA-binding domain superfamily/Winged helix DNA-binding domain"/>
    <property type="match status" value="1"/>
</dbReference>
<dbReference type="PANTHER" id="PTHR10015">
    <property type="entry name" value="HEAT SHOCK TRANSCRIPTION FACTOR"/>
    <property type="match status" value="1"/>
</dbReference>
<keyword evidence="8" id="KW-0539">Nucleus</keyword>
<dbReference type="Proteomes" id="UP001515500">
    <property type="component" value="Chromosome 11"/>
</dbReference>
<evidence type="ECO:0000256" key="7">
    <source>
        <dbReference type="ARBA" id="ARBA00023163"/>
    </source>
</evidence>
<evidence type="ECO:0000313" key="12">
    <source>
        <dbReference type="RefSeq" id="XP_039134073.1"/>
    </source>
</evidence>
<reference evidence="12" key="1">
    <citation type="submission" date="2025-08" db="UniProtKB">
        <authorList>
            <consortium name="RefSeq"/>
        </authorList>
    </citation>
    <scope>IDENTIFICATION</scope>
</reference>
<dbReference type="Pfam" id="PF00447">
    <property type="entry name" value="HSF_DNA-bind"/>
    <property type="match status" value="1"/>
</dbReference>
<dbReference type="InterPro" id="IPR000232">
    <property type="entry name" value="HSF_DNA-bd"/>
</dbReference>
<dbReference type="FunFam" id="1.10.10.10:FF:000037">
    <property type="entry name" value="Heat stress transcription factor B-4"/>
    <property type="match status" value="1"/>
</dbReference>
<dbReference type="GO" id="GO:0005634">
    <property type="term" value="C:nucleus"/>
    <property type="evidence" value="ECO:0007669"/>
    <property type="project" value="UniProtKB-SubCell"/>
</dbReference>
<dbReference type="PANTHER" id="PTHR10015:SF169">
    <property type="entry name" value="HEAT STRESS TRANSCRIPTION FACTOR B-2B"/>
    <property type="match status" value="1"/>
</dbReference>
<evidence type="ECO:0000256" key="3">
    <source>
        <dbReference type="ARBA" id="ARBA00022553"/>
    </source>
</evidence>
<evidence type="ECO:0000256" key="9">
    <source>
        <dbReference type="RuleBase" id="RU004020"/>
    </source>
</evidence>
<evidence type="ECO:0000256" key="2">
    <source>
        <dbReference type="ARBA" id="ARBA00011233"/>
    </source>
</evidence>
<dbReference type="InterPro" id="IPR036390">
    <property type="entry name" value="WH_DNA-bd_sf"/>
</dbReference>
<evidence type="ECO:0000256" key="8">
    <source>
        <dbReference type="ARBA" id="ARBA00023242"/>
    </source>
</evidence>
<comment type="subcellular location">
    <subcellularLocation>
        <location evidence="1">Nucleus</location>
    </subcellularLocation>
</comment>
<keyword evidence="6" id="KW-0238">DNA-binding</keyword>
<sequence>MPPSPPEPVMAVAAPPTTMVALENSKPIPTLAIAIPVVTVAVAPPTAIAMIPMTPPPPEGMVTVAVAAQETTTVIEKSTPALPERQRLTPFLLKTYQLVDDPAFNDVISWNTEGSAFVVRRPVEFARDLLPKFFKHCNFSSFIRQLNTYVSF</sequence>
<comment type="similarity">
    <text evidence="9">Belongs to the HSF family.</text>
</comment>
<dbReference type="RefSeq" id="XP_039134073.1">
    <property type="nucleotide sequence ID" value="XM_039278139.1"/>
</dbReference>
<dbReference type="GO" id="GO:0006357">
    <property type="term" value="P:regulation of transcription by RNA polymerase II"/>
    <property type="evidence" value="ECO:0007669"/>
    <property type="project" value="TreeGrafter"/>
</dbReference>
<dbReference type="InterPro" id="IPR036388">
    <property type="entry name" value="WH-like_DNA-bd_sf"/>
</dbReference>
<protein>
    <submittedName>
        <fullName evidence="12">Heat stress transcription factor B-2b-like</fullName>
    </submittedName>
</protein>
<evidence type="ECO:0000256" key="1">
    <source>
        <dbReference type="ARBA" id="ARBA00004123"/>
    </source>
</evidence>
<keyword evidence="5" id="KW-0346">Stress response</keyword>
<evidence type="ECO:0000256" key="6">
    <source>
        <dbReference type="ARBA" id="ARBA00023125"/>
    </source>
</evidence>
<dbReference type="SMART" id="SM00415">
    <property type="entry name" value="HSF"/>
    <property type="match status" value="1"/>
</dbReference>
<dbReference type="PRINTS" id="PR00056">
    <property type="entry name" value="HSFDOMAIN"/>
</dbReference>
<accession>A0AB40C6R9</accession>
<feature type="domain" description="HSF-type DNA-binding" evidence="10">
    <location>
        <begin position="87"/>
        <end position="152"/>
    </location>
</feature>
<dbReference type="SUPFAM" id="SSF46785">
    <property type="entry name" value="Winged helix' DNA-binding domain"/>
    <property type="match status" value="1"/>
</dbReference>
<evidence type="ECO:0000313" key="11">
    <source>
        <dbReference type="Proteomes" id="UP001515500"/>
    </source>
</evidence>
<evidence type="ECO:0000259" key="10">
    <source>
        <dbReference type="SMART" id="SM00415"/>
    </source>
</evidence>
<keyword evidence="7" id="KW-0804">Transcription</keyword>
<keyword evidence="3" id="KW-0597">Phosphoprotein</keyword>
<evidence type="ECO:0000256" key="5">
    <source>
        <dbReference type="ARBA" id="ARBA00023016"/>
    </source>
</evidence>
<name>A0AB40C6R9_DIOCR</name>